<sequence>MRKLSYLALCLVLLGCGAANDSTSVGNAERGKRIFQGAEVLTLDQLEACIDCHSDVAGEAGQGIGQNLSNIGNRAAQRPDGTSAIDYLRLSLTEPDKELVGGFQEGIMPRDYAQKLSTQDINDLIGYMLTLKSGID</sequence>
<evidence type="ECO:0000313" key="7">
    <source>
        <dbReference type="EMBL" id="KPL85446.1"/>
    </source>
</evidence>
<dbReference type="GO" id="GO:0020037">
    <property type="term" value="F:heme binding"/>
    <property type="evidence" value="ECO:0007669"/>
    <property type="project" value="InterPro"/>
</dbReference>
<feature type="signal peptide" evidence="5">
    <location>
        <begin position="1"/>
        <end position="21"/>
    </location>
</feature>
<feature type="domain" description="Cytochrome c" evidence="6">
    <location>
        <begin position="26"/>
        <end position="132"/>
    </location>
</feature>
<dbReference type="Proteomes" id="UP000050277">
    <property type="component" value="Unassembled WGS sequence"/>
</dbReference>
<dbReference type="EMBL" id="LGKP01000025">
    <property type="protein sequence ID" value="KPL85446.1"/>
    <property type="molecule type" value="Genomic_DNA"/>
</dbReference>
<protein>
    <recommendedName>
        <fullName evidence="6">Cytochrome c domain-containing protein</fullName>
    </recommendedName>
</protein>
<keyword evidence="5" id="KW-0732">Signal</keyword>
<dbReference type="InterPro" id="IPR009056">
    <property type="entry name" value="Cyt_c-like_dom"/>
</dbReference>
<dbReference type="OrthoDB" id="161435at2"/>
<dbReference type="PROSITE" id="PS51007">
    <property type="entry name" value="CYTC"/>
    <property type="match status" value="1"/>
</dbReference>
<comment type="caution">
    <text evidence="7">The sequence shown here is derived from an EMBL/GenBank/DDBJ whole genome shotgun (WGS) entry which is preliminary data.</text>
</comment>
<keyword evidence="3 4" id="KW-0408">Iron</keyword>
<dbReference type="RefSeq" id="WP_054535762.1">
    <property type="nucleotide sequence ID" value="NZ_LGKP01000025.1"/>
</dbReference>
<reference evidence="7 8" key="1">
    <citation type="submission" date="2015-07" db="EMBL/GenBank/DDBJ databases">
        <title>Whole genome sequence of Herpetosiphon geysericola DSM 7119.</title>
        <authorList>
            <person name="Hemp J."/>
            <person name="Ward L.M."/>
            <person name="Pace L.A."/>
            <person name="Fischer W.W."/>
        </authorList>
    </citation>
    <scope>NUCLEOTIDE SEQUENCE [LARGE SCALE GENOMIC DNA]</scope>
    <source>
        <strain evidence="7 8">DSM 7119</strain>
    </source>
</reference>
<keyword evidence="8" id="KW-1185">Reference proteome</keyword>
<evidence type="ECO:0000259" key="6">
    <source>
        <dbReference type="PROSITE" id="PS51007"/>
    </source>
</evidence>
<organism evidence="7 8">
    <name type="scientific">Herpetosiphon geysericola</name>
    <dbReference type="NCBI Taxonomy" id="70996"/>
    <lineage>
        <taxon>Bacteria</taxon>
        <taxon>Bacillati</taxon>
        <taxon>Chloroflexota</taxon>
        <taxon>Chloroflexia</taxon>
        <taxon>Herpetosiphonales</taxon>
        <taxon>Herpetosiphonaceae</taxon>
        <taxon>Herpetosiphon</taxon>
    </lineage>
</organism>
<proteinExistence type="predicted"/>
<accession>A0A0P6Y8R1</accession>
<dbReference type="SUPFAM" id="SSF46626">
    <property type="entry name" value="Cytochrome c"/>
    <property type="match status" value="1"/>
</dbReference>
<dbReference type="InterPro" id="IPR036909">
    <property type="entry name" value="Cyt_c-like_dom_sf"/>
</dbReference>
<evidence type="ECO:0000256" key="1">
    <source>
        <dbReference type="ARBA" id="ARBA00022617"/>
    </source>
</evidence>
<evidence type="ECO:0000256" key="5">
    <source>
        <dbReference type="SAM" id="SignalP"/>
    </source>
</evidence>
<evidence type="ECO:0000256" key="4">
    <source>
        <dbReference type="PROSITE-ProRule" id="PRU00433"/>
    </source>
</evidence>
<gene>
    <name evidence="7" type="ORF">SE18_17600</name>
</gene>
<dbReference type="AlphaFoldDB" id="A0A0P6Y8R1"/>
<evidence type="ECO:0000256" key="2">
    <source>
        <dbReference type="ARBA" id="ARBA00022723"/>
    </source>
</evidence>
<dbReference type="GO" id="GO:0046872">
    <property type="term" value="F:metal ion binding"/>
    <property type="evidence" value="ECO:0007669"/>
    <property type="project" value="UniProtKB-KW"/>
</dbReference>
<feature type="chain" id="PRO_5006133416" description="Cytochrome c domain-containing protein" evidence="5">
    <location>
        <begin position="22"/>
        <end position="136"/>
    </location>
</feature>
<dbReference type="Pfam" id="PF00034">
    <property type="entry name" value="Cytochrom_C"/>
    <property type="match status" value="1"/>
</dbReference>
<evidence type="ECO:0000256" key="3">
    <source>
        <dbReference type="ARBA" id="ARBA00023004"/>
    </source>
</evidence>
<dbReference type="PROSITE" id="PS51257">
    <property type="entry name" value="PROKAR_LIPOPROTEIN"/>
    <property type="match status" value="1"/>
</dbReference>
<dbReference type="GO" id="GO:0009055">
    <property type="term" value="F:electron transfer activity"/>
    <property type="evidence" value="ECO:0007669"/>
    <property type="project" value="InterPro"/>
</dbReference>
<keyword evidence="1 4" id="KW-0349">Heme</keyword>
<keyword evidence="2 4" id="KW-0479">Metal-binding</keyword>
<name>A0A0P6Y8R1_9CHLR</name>
<evidence type="ECO:0000313" key="8">
    <source>
        <dbReference type="Proteomes" id="UP000050277"/>
    </source>
</evidence>
<dbReference type="STRING" id="70996.SE18_17600"/>
<dbReference type="Gene3D" id="1.10.760.10">
    <property type="entry name" value="Cytochrome c-like domain"/>
    <property type="match status" value="1"/>
</dbReference>